<dbReference type="EMBL" id="VFSV01000007">
    <property type="protein sequence ID" value="TRD22217.1"/>
    <property type="molecule type" value="Genomic_DNA"/>
</dbReference>
<dbReference type="Proteomes" id="UP000318590">
    <property type="component" value="Unassembled WGS sequence"/>
</dbReference>
<proteinExistence type="predicted"/>
<dbReference type="RefSeq" id="WP_142833854.1">
    <property type="nucleotide sequence ID" value="NZ_VFSV01000007.1"/>
</dbReference>
<dbReference type="AlphaFoldDB" id="A0A547Q753"/>
<sequence>MDWTRQIDAYCERLGPGLWAEPVNAVTNLAFVAVALALWPRTVGIERVLCALLLTIGIGSGLFHTFATPWAGVADTLPIAFFALSYIYAANRRYLGWSVPLSLAGTLAYLPYGWAMSAVFAQLPGFAISAIYWPLPLLIALYGLFLLRRLPSVGRGLIPGAALLSLSLTFRSLDMPLCTGWPIGTHFLWHILNALMLGWMIRVLIRHRLEYGTTGG</sequence>
<keyword evidence="1" id="KW-0812">Transmembrane</keyword>
<evidence type="ECO:0000313" key="3">
    <source>
        <dbReference type="Proteomes" id="UP000318590"/>
    </source>
</evidence>
<evidence type="ECO:0000256" key="1">
    <source>
        <dbReference type="SAM" id="Phobius"/>
    </source>
</evidence>
<name>A0A547Q753_9RHOB</name>
<keyword evidence="1" id="KW-0472">Membrane</keyword>
<keyword evidence="1" id="KW-1133">Transmembrane helix</keyword>
<accession>A0A547Q753</accession>
<organism evidence="2 3">
    <name type="scientific">Palleronia caenipelagi</name>
    <dbReference type="NCBI Taxonomy" id="2489174"/>
    <lineage>
        <taxon>Bacteria</taxon>
        <taxon>Pseudomonadati</taxon>
        <taxon>Pseudomonadota</taxon>
        <taxon>Alphaproteobacteria</taxon>
        <taxon>Rhodobacterales</taxon>
        <taxon>Roseobacteraceae</taxon>
        <taxon>Palleronia</taxon>
    </lineage>
</organism>
<keyword evidence="3" id="KW-1185">Reference proteome</keyword>
<feature type="transmembrane region" description="Helical" evidence="1">
    <location>
        <begin position="157"/>
        <end position="175"/>
    </location>
</feature>
<protein>
    <recommendedName>
        <fullName evidence="4">Ceramidase</fullName>
    </recommendedName>
</protein>
<feature type="transmembrane region" description="Helical" evidence="1">
    <location>
        <begin position="126"/>
        <end position="145"/>
    </location>
</feature>
<feature type="transmembrane region" description="Helical" evidence="1">
    <location>
        <begin position="70"/>
        <end position="89"/>
    </location>
</feature>
<gene>
    <name evidence="2" type="ORF">FEV53_05710</name>
</gene>
<feature type="transmembrane region" description="Helical" evidence="1">
    <location>
        <begin position="47"/>
        <end position="64"/>
    </location>
</feature>
<feature type="transmembrane region" description="Helical" evidence="1">
    <location>
        <begin position="187"/>
        <end position="205"/>
    </location>
</feature>
<evidence type="ECO:0008006" key="4">
    <source>
        <dbReference type="Google" id="ProtNLM"/>
    </source>
</evidence>
<dbReference type="OrthoDB" id="277121at2"/>
<reference evidence="2 3" key="1">
    <citation type="submission" date="2019-06" db="EMBL/GenBank/DDBJ databases">
        <title>Paenimaribius caenipelagi gen. nov., sp. nov., isolated from a tidal flat.</title>
        <authorList>
            <person name="Yoon J.-H."/>
        </authorList>
    </citation>
    <scope>NUCLEOTIDE SEQUENCE [LARGE SCALE GENOMIC DNA]</scope>
    <source>
        <strain evidence="2 3">JBTF-M29</strain>
    </source>
</reference>
<feature type="transmembrane region" description="Helical" evidence="1">
    <location>
        <begin position="101"/>
        <end position="120"/>
    </location>
</feature>
<comment type="caution">
    <text evidence="2">The sequence shown here is derived from an EMBL/GenBank/DDBJ whole genome shotgun (WGS) entry which is preliminary data.</text>
</comment>
<evidence type="ECO:0000313" key="2">
    <source>
        <dbReference type="EMBL" id="TRD22217.1"/>
    </source>
</evidence>